<proteinExistence type="inferred from homology"/>
<evidence type="ECO:0000256" key="1">
    <source>
        <dbReference type="ARBA" id="ARBA00000427"/>
    </source>
</evidence>
<dbReference type="Gene3D" id="2.120.10.10">
    <property type="match status" value="1"/>
</dbReference>
<keyword evidence="7" id="KW-1185">Reference proteome</keyword>
<dbReference type="GO" id="GO:0006689">
    <property type="term" value="P:ganglioside catabolic process"/>
    <property type="evidence" value="ECO:0007669"/>
    <property type="project" value="TreeGrafter"/>
</dbReference>
<dbReference type="InterPro" id="IPR026856">
    <property type="entry name" value="Sialidase_fam"/>
</dbReference>
<evidence type="ECO:0000259" key="5">
    <source>
        <dbReference type="Pfam" id="PF13088"/>
    </source>
</evidence>
<dbReference type="GO" id="GO:0009313">
    <property type="term" value="P:oligosaccharide catabolic process"/>
    <property type="evidence" value="ECO:0007669"/>
    <property type="project" value="TreeGrafter"/>
</dbReference>
<evidence type="ECO:0000313" key="7">
    <source>
        <dbReference type="Proteomes" id="UP000078486"/>
    </source>
</evidence>
<protein>
    <recommendedName>
        <fullName evidence="3">exo-alpha-sialidase</fullName>
        <ecNumber evidence="3">3.2.1.18</ecNumber>
    </recommendedName>
</protein>
<evidence type="ECO:0000313" key="6">
    <source>
        <dbReference type="EMBL" id="OAM89180.1"/>
    </source>
</evidence>
<dbReference type="EC" id="3.2.1.18" evidence="3"/>
<dbReference type="PANTHER" id="PTHR10628:SF30">
    <property type="entry name" value="EXO-ALPHA-SIALIDASE"/>
    <property type="match status" value="1"/>
</dbReference>
<dbReference type="InterPro" id="IPR036278">
    <property type="entry name" value="Sialidase_sf"/>
</dbReference>
<feature type="domain" description="Sialidase" evidence="5">
    <location>
        <begin position="48"/>
        <end position="336"/>
    </location>
</feature>
<dbReference type="GO" id="GO:0004308">
    <property type="term" value="F:exo-alpha-sialidase activity"/>
    <property type="evidence" value="ECO:0007669"/>
    <property type="project" value="UniProtKB-EC"/>
</dbReference>
<evidence type="ECO:0000256" key="2">
    <source>
        <dbReference type="ARBA" id="ARBA00009348"/>
    </source>
</evidence>
<dbReference type="RefSeq" id="WP_068770907.1">
    <property type="nucleotide sequence ID" value="NZ_KV441840.1"/>
</dbReference>
<dbReference type="Pfam" id="PF13088">
    <property type="entry name" value="BNR_2"/>
    <property type="match status" value="1"/>
</dbReference>
<dbReference type="PANTHER" id="PTHR10628">
    <property type="entry name" value="SIALIDASE"/>
    <property type="match status" value="1"/>
</dbReference>
<dbReference type="Proteomes" id="UP000078486">
    <property type="component" value="Unassembled WGS sequence"/>
</dbReference>
<dbReference type="InterPro" id="IPR011040">
    <property type="entry name" value="Sialidase"/>
</dbReference>
<dbReference type="SUPFAM" id="SSF50939">
    <property type="entry name" value="Sialidases"/>
    <property type="match status" value="1"/>
</dbReference>
<dbReference type="OrthoDB" id="7294637at2"/>
<gene>
    <name evidence="6" type="ORF">AW736_14600</name>
</gene>
<feature type="signal peptide" evidence="4">
    <location>
        <begin position="1"/>
        <end position="21"/>
    </location>
</feature>
<dbReference type="GO" id="GO:0005737">
    <property type="term" value="C:cytoplasm"/>
    <property type="evidence" value="ECO:0007669"/>
    <property type="project" value="TreeGrafter"/>
</dbReference>
<dbReference type="AlphaFoldDB" id="A0A178IGQ6"/>
<accession>A0A178IGQ6</accession>
<comment type="similarity">
    <text evidence="2">Belongs to the glycosyl hydrolase 33 family.</text>
</comment>
<dbReference type="EMBL" id="LRRQ01000103">
    <property type="protein sequence ID" value="OAM89180.1"/>
    <property type="molecule type" value="Genomic_DNA"/>
</dbReference>
<keyword evidence="4" id="KW-0732">Signal</keyword>
<reference evidence="6 7" key="1">
    <citation type="submission" date="2016-01" db="EMBL/GenBank/DDBJ databases">
        <title>High potential of lignocellulose degradation of a new Verrucomicrobia species.</title>
        <authorList>
            <person name="Wang Y."/>
            <person name="Shi Y."/>
            <person name="Qiu Z."/>
            <person name="Liu S."/>
            <person name="Yang H."/>
        </authorList>
    </citation>
    <scope>NUCLEOTIDE SEQUENCE [LARGE SCALE GENOMIC DNA]</scope>
    <source>
        <strain evidence="6 7">TSB47</strain>
    </source>
</reference>
<comment type="catalytic activity">
    <reaction evidence="1">
        <text>Hydrolysis of alpha-(2-&gt;3)-, alpha-(2-&gt;6)-, alpha-(2-&gt;8)- glycosidic linkages of terminal sialic acid residues in oligosaccharides, glycoproteins, glycolipids, colominic acid and synthetic substrates.</text>
        <dbReference type="EC" id="3.2.1.18"/>
    </reaction>
</comment>
<organism evidence="6 7">
    <name type="scientific">Termitidicoccus mucosus</name>
    <dbReference type="NCBI Taxonomy" id="1184151"/>
    <lineage>
        <taxon>Bacteria</taxon>
        <taxon>Pseudomonadati</taxon>
        <taxon>Verrucomicrobiota</taxon>
        <taxon>Opitutia</taxon>
        <taxon>Opitutales</taxon>
        <taxon>Opitutaceae</taxon>
        <taxon>Termitidicoccus</taxon>
    </lineage>
</organism>
<comment type="caution">
    <text evidence="6">The sequence shown here is derived from an EMBL/GenBank/DDBJ whole genome shotgun (WGS) entry which is preliminary data.</text>
</comment>
<dbReference type="STRING" id="1184151.AW736_14600"/>
<evidence type="ECO:0000256" key="4">
    <source>
        <dbReference type="SAM" id="SignalP"/>
    </source>
</evidence>
<dbReference type="CDD" id="cd15482">
    <property type="entry name" value="Sialidase_non-viral"/>
    <property type="match status" value="1"/>
</dbReference>
<dbReference type="GO" id="GO:0016020">
    <property type="term" value="C:membrane"/>
    <property type="evidence" value="ECO:0007669"/>
    <property type="project" value="TreeGrafter"/>
</dbReference>
<feature type="chain" id="PRO_5008088861" description="exo-alpha-sialidase" evidence="4">
    <location>
        <begin position="22"/>
        <end position="370"/>
    </location>
</feature>
<name>A0A178IGQ6_9BACT</name>
<sequence length="370" mass="39827">MQKIIIMAAAVLALLLSRASAFETDVYTSGRDGYAYYRIPAIIKAADGSLLAFCEGRVKSRSDRGDIDLLVKRSTDGGRTWGPAILVWDDGGNTCGNPCPVLDETTGFVWLFASHNLGADTQEAISNGESAGTRTVWATHSKDNGLTWEPMEELTMDVKHPDWRWYATGPGIGIQIKNGPHAGRLVVPICHGNPRAAGVFYSDDHGKTWKPGKDMRGLVGETQVVEGFGSPGKLILNMRSGYPHGCRTQSVSADGGVTWGKPQQVAEQTDPPCQGSILRWEDAALPGGGLLLFSNPAGKKKRVQMTVRASTDDGKTWPGSLLLHKGPSAYSCLVRVDEKTAACLYEKGAGGELYKKITFQTFSPGDLKAE</sequence>
<evidence type="ECO:0000256" key="3">
    <source>
        <dbReference type="ARBA" id="ARBA00012733"/>
    </source>
</evidence>